<evidence type="ECO:0000256" key="2">
    <source>
        <dbReference type="SAM" id="MobiDB-lite"/>
    </source>
</evidence>
<dbReference type="Proteomes" id="UP000266841">
    <property type="component" value="Unassembled WGS sequence"/>
</dbReference>
<comment type="caution">
    <text evidence="4">The sequence shown here is derived from an EMBL/GenBank/DDBJ whole genome shotgun (WGS) entry which is preliminary data.</text>
</comment>
<keyword evidence="5" id="KW-1185">Reference proteome</keyword>
<evidence type="ECO:0000259" key="3">
    <source>
        <dbReference type="PROSITE" id="PS50157"/>
    </source>
</evidence>
<proteinExistence type="predicted"/>
<evidence type="ECO:0000313" key="5">
    <source>
        <dbReference type="Proteomes" id="UP000266841"/>
    </source>
</evidence>
<feature type="region of interest" description="Disordered" evidence="2">
    <location>
        <begin position="131"/>
        <end position="175"/>
    </location>
</feature>
<dbReference type="EMBL" id="AGNL01019897">
    <property type="protein sequence ID" value="EJK61504.1"/>
    <property type="molecule type" value="Genomic_DNA"/>
</dbReference>
<sequence length="1133" mass="127799">MPIEKIRCKRCYHLFTDPEWSAALANHSRLGYVKCPNPDCLQAWWCCEKSNCDAIFTRIANLRRHLKTHHPPPSTPPPHANRQPYCETGVCQPAENEDLSGADTGVDFGGAGSAGGSDIDAFAGYDAGDWDDCGDDTGDDLHELESLPDVDDDDDGDETIDDESQGDSPDSDEDEVVDVAAVAQEVDLLQLLEDDDQSIEDSDLDQPQDEMQHATDAVLYSLFSFPFFEDNARNRAWFWQNYIALMKRNKLVNSLQGLHKYEHMCGGLMGMCWRALHSKKHFGEQNTLPIADTARLFKMMMVAIKCFGELQEDVADLVCNEIESMTGGGTEAFGGDDDDEARTKRALEVLVKKKMSMLSNFPSPSLIIKDNHAMVESLDELMNMIIMSGIPVQYMETPTEYEAALQDEYRREHGPNASLPNQADCNLSSIAASDLLEELKDSVRSEAESDCLGSGEDVVRNTAYWSINAWSDGFERAGLKKKKKGCWMITIDFINPDGNSTSNQHTHVVALGRSNASHTAAVNHVLGQIVDLRKRTRRFCGITGKWIYTSIGLLSYSTDRVERSALLMTGHLGTFGMRSHWAAGMNELRLPVCNACFGDLANGFLNDPAPTFANTVCPRACCDRWDMGSATASTVELPKYYPKNRSNPDTGHAPKFRTVFMEEVKPYRQKFEWLVEGVTFAYKNACSTNRSTMWFKQNVRDFLRSMGVNKEVQEDVCRAAAAFKANPNSNLRFIPLLWLLGIPMHRFINSPMHLLFHGIIKDIMDFCLAFARSFQKGEVFATFVNERLSELESLGLDWCKQLEVPRTYWQAENFLALARVMPAIFGLFFEGGYIPERGATASKSVQQMLNSLHVMISALMSPRLSKDADKIDSYIKIFLSCCHRASIKVYGPSNRKKLIWIGDGNGKSNFVSLLNLPDQIRRYGPVRWYYEGRNERHIQVIKPHLIKNMRSTETYFKSKLDLYFKRKHMELIKSRLEPMRVKREDKHYCRYKSADDVRRKFAEGTPLSASVIEVANSMHTVIAFGGVNAMRVVTVSHDISESSPEICGMPCAACRLGQSSYGVSREDMKRWSVSQCLLLPRKLKGVAFNQEYAFVYSDWDVLDKTNSKGEALLSHMLFSTDVMQDQFEIMNEM</sequence>
<reference evidence="4 5" key="1">
    <citation type="journal article" date="2012" name="Genome Biol.">
        <title>Genome and low-iron response of an oceanic diatom adapted to chronic iron limitation.</title>
        <authorList>
            <person name="Lommer M."/>
            <person name="Specht M."/>
            <person name="Roy A.S."/>
            <person name="Kraemer L."/>
            <person name="Andreson R."/>
            <person name="Gutowska M.A."/>
            <person name="Wolf J."/>
            <person name="Bergner S.V."/>
            <person name="Schilhabel M.B."/>
            <person name="Klostermeier U.C."/>
            <person name="Beiko R.G."/>
            <person name="Rosenstiel P."/>
            <person name="Hippler M."/>
            <person name="Laroche J."/>
        </authorList>
    </citation>
    <scope>NUCLEOTIDE SEQUENCE [LARGE SCALE GENOMIC DNA]</scope>
    <source>
        <strain evidence="4 5">CCMP1005</strain>
    </source>
</reference>
<keyword evidence="1" id="KW-0479">Metal-binding</keyword>
<name>K0S990_THAOC</name>
<accession>K0S990</accession>
<evidence type="ECO:0000256" key="1">
    <source>
        <dbReference type="PROSITE-ProRule" id="PRU00042"/>
    </source>
</evidence>
<feature type="domain" description="C2H2-type" evidence="3">
    <location>
        <begin position="45"/>
        <end position="69"/>
    </location>
</feature>
<gene>
    <name evidence="4" type="ORF">THAOC_17997</name>
</gene>
<keyword evidence="1" id="KW-0862">Zinc</keyword>
<feature type="compositionally biased region" description="Acidic residues" evidence="2">
    <location>
        <begin position="146"/>
        <end position="175"/>
    </location>
</feature>
<evidence type="ECO:0000313" key="4">
    <source>
        <dbReference type="EMBL" id="EJK61504.1"/>
    </source>
</evidence>
<dbReference type="GO" id="GO:0008270">
    <property type="term" value="F:zinc ion binding"/>
    <property type="evidence" value="ECO:0007669"/>
    <property type="project" value="UniProtKB-KW"/>
</dbReference>
<protein>
    <recommendedName>
        <fullName evidence="3">C2H2-type domain-containing protein</fullName>
    </recommendedName>
</protein>
<keyword evidence="1" id="KW-0863">Zinc-finger</keyword>
<dbReference type="AlphaFoldDB" id="K0S990"/>
<feature type="region of interest" description="Disordered" evidence="2">
    <location>
        <begin position="67"/>
        <end position="86"/>
    </location>
</feature>
<dbReference type="PROSITE" id="PS50157">
    <property type="entry name" value="ZINC_FINGER_C2H2_2"/>
    <property type="match status" value="1"/>
</dbReference>
<organism evidence="4 5">
    <name type="scientific">Thalassiosira oceanica</name>
    <name type="common">Marine diatom</name>
    <dbReference type="NCBI Taxonomy" id="159749"/>
    <lineage>
        <taxon>Eukaryota</taxon>
        <taxon>Sar</taxon>
        <taxon>Stramenopiles</taxon>
        <taxon>Ochrophyta</taxon>
        <taxon>Bacillariophyta</taxon>
        <taxon>Coscinodiscophyceae</taxon>
        <taxon>Thalassiosirophycidae</taxon>
        <taxon>Thalassiosirales</taxon>
        <taxon>Thalassiosiraceae</taxon>
        <taxon>Thalassiosira</taxon>
    </lineage>
</organism>
<dbReference type="InterPro" id="IPR013087">
    <property type="entry name" value="Znf_C2H2_type"/>
</dbReference>